<organism evidence="2 3">
    <name type="scientific">Desmophyllum pertusum</name>
    <dbReference type="NCBI Taxonomy" id="174260"/>
    <lineage>
        <taxon>Eukaryota</taxon>
        <taxon>Metazoa</taxon>
        <taxon>Cnidaria</taxon>
        <taxon>Anthozoa</taxon>
        <taxon>Hexacorallia</taxon>
        <taxon>Scleractinia</taxon>
        <taxon>Caryophylliina</taxon>
        <taxon>Caryophylliidae</taxon>
        <taxon>Desmophyllum</taxon>
    </lineage>
</organism>
<name>A0A9X0A5T2_9CNID</name>
<feature type="compositionally biased region" description="Basic and acidic residues" evidence="1">
    <location>
        <begin position="159"/>
        <end position="169"/>
    </location>
</feature>
<keyword evidence="3" id="KW-1185">Reference proteome</keyword>
<protein>
    <submittedName>
        <fullName evidence="2">Uncharacterized protein</fullName>
    </submittedName>
</protein>
<proteinExistence type="predicted"/>
<feature type="region of interest" description="Disordered" evidence="1">
    <location>
        <begin position="142"/>
        <end position="169"/>
    </location>
</feature>
<dbReference type="AlphaFoldDB" id="A0A9X0A5T2"/>
<feature type="compositionally biased region" description="Basic residues" evidence="1">
    <location>
        <begin position="10"/>
        <end position="19"/>
    </location>
</feature>
<dbReference type="EMBL" id="MU825397">
    <property type="protein sequence ID" value="KAJ7393948.1"/>
    <property type="molecule type" value="Genomic_DNA"/>
</dbReference>
<feature type="region of interest" description="Disordered" evidence="1">
    <location>
        <begin position="203"/>
        <end position="276"/>
    </location>
</feature>
<comment type="caution">
    <text evidence="2">The sequence shown here is derived from an EMBL/GenBank/DDBJ whole genome shotgun (WGS) entry which is preliminary data.</text>
</comment>
<accession>A0A9X0A5T2</accession>
<gene>
    <name evidence="2" type="ORF">OS493_003617</name>
</gene>
<reference evidence="2" key="1">
    <citation type="submission" date="2023-01" db="EMBL/GenBank/DDBJ databases">
        <title>Genome assembly of the deep-sea coral Lophelia pertusa.</title>
        <authorList>
            <person name="Herrera S."/>
            <person name="Cordes E."/>
        </authorList>
    </citation>
    <scope>NUCLEOTIDE SEQUENCE</scope>
    <source>
        <strain evidence="2">USNM1676648</strain>
        <tissue evidence="2">Polyp</tissue>
    </source>
</reference>
<feature type="compositionally biased region" description="Basic and acidic residues" evidence="1">
    <location>
        <begin position="267"/>
        <end position="276"/>
    </location>
</feature>
<evidence type="ECO:0000313" key="3">
    <source>
        <dbReference type="Proteomes" id="UP001163046"/>
    </source>
</evidence>
<feature type="region of interest" description="Disordered" evidence="1">
    <location>
        <begin position="1"/>
        <end position="31"/>
    </location>
</feature>
<evidence type="ECO:0000313" key="2">
    <source>
        <dbReference type="EMBL" id="KAJ7393948.1"/>
    </source>
</evidence>
<feature type="compositionally biased region" description="Polar residues" evidence="1">
    <location>
        <begin position="215"/>
        <end position="232"/>
    </location>
</feature>
<evidence type="ECO:0000256" key="1">
    <source>
        <dbReference type="SAM" id="MobiDB-lite"/>
    </source>
</evidence>
<dbReference type="Proteomes" id="UP001163046">
    <property type="component" value="Unassembled WGS sequence"/>
</dbReference>
<sequence length="276" mass="31017">MSKSKDKTVKSKPKKPTLLKHKDDQSKGRPLPIQDYAKLTKLLQTLSTWRKPHKLRHINKALQLKPTLSYKELRKVLEDMTPEIVKSIANKIIAHDMNRTKLGDMKPLDAVKSLQVHLASTKLASSYKDAGFKRVQVNSSRYKNWSKKESNSSPKVRNKHEDAVMEEDAKPVNVVPVKAMQTNTSEQSAVYERKDPNVLSLVSGVGNQDVKDNSTNENNANQSPSKNNTFSSETEESMRYATQPVPKVQTVDGNKLPGLPSFIPTADKTKETQIED</sequence>